<organism evidence="1 2">
    <name type="scientific">Akanthomyces muscarius</name>
    <name type="common">Entomopathogenic fungus</name>
    <name type="synonym">Lecanicillium muscarium</name>
    <dbReference type="NCBI Taxonomy" id="2231603"/>
    <lineage>
        <taxon>Eukaryota</taxon>
        <taxon>Fungi</taxon>
        <taxon>Dikarya</taxon>
        <taxon>Ascomycota</taxon>
        <taxon>Pezizomycotina</taxon>
        <taxon>Sordariomycetes</taxon>
        <taxon>Hypocreomycetidae</taxon>
        <taxon>Hypocreales</taxon>
        <taxon>Cordycipitaceae</taxon>
        <taxon>Akanthomyces</taxon>
    </lineage>
</organism>
<reference evidence="1" key="1">
    <citation type="journal article" date="2023" name="Access Microbiol">
        <title>De-novo genome assembly for Akanthomyces muscarius, a biocontrol agent of insect agricultural pests.</title>
        <authorList>
            <person name="Erdos Z."/>
            <person name="Studholme D.J."/>
            <person name="Raymond B."/>
            <person name="Sharma M."/>
        </authorList>
    </citation>
    <scope>NUCLEOTIDE SEQUENCE</scope>
    <source>
        <strain evidence="1">Ve6</strain>
    </source>
</reference>
<name>A0A9W8QGC8_AKAMU</name>
<dbReference type="Proteomes" id="UP001144673">
    <property type="component" value="Chromosome 6"/>
</dbReference>
<protein>
    <submittedName>
        <fullName evidence="1">Uncharacterized protein</fullName>
    </submittedName>
</protein>
<keyword evidence="2" id="KW-1185">Reference proteome</keyword>
<accession>A0A9W8QGC8</accession>
<dbReference type="RefSeq" id="XP_056056258.1">
    <property type="nucleotide sequence ID" value="XM_056199409.1"/>
</dbReference>
<dbReference type="KEGG" id="amus:LMH87_001347"/>
<dbReference type="EMBL" id="JAJHUN010000007">
    <property type="protein sequence ID" value="KAJ4156134.1"/>
    <property type="molecule type" value="Genomic_DNA"/>
</dbReference>
<dbReference type="AlphaFoldDB" id="A0A9W8QGC8"/>
<dbReference type="GeneID" id="80888506"/>
<gene>
    <name evidence="1" type="ORF">LMH87_001347</name>
</gene>
<evidence type="ECO:0000313" key="1">
    <source>
        <dbReference type="EMBL" id="KAJ4156134.1"/>
    </source>
</evidence>
<evidence type="ECO:0000313" key="2">
    <source>
        <dbReference type="Proteomes" id="UP001144673"/>
    </source>
</evidence>
<proteinExistence type="predicted"/>
<comment type="caution">
    <text evidence="1">The sequence shown here is derived from an EMBL/GenBank/DDBJ whole genome shotgun (WGS) entry which is preliminary data.</text>
</comment>
<sequence>MTAHKRVDTNLAFVDIGMSRMRMRVATVYCHDAQTRFSSTPLLSNWHQPCEGYHNARLDIISSTNLVDESLRNAGQDGCLSKDSLKTL</sequence>